<dbReference type="Proteomes" id="UP000519158">
    <property type="component" value="Unassembled WGS sequence"/>
</dbReference>
<evidence type="ECO:0000313" key="2">
    <source>
        <dbReference type="Proteomes" id="UP000519158"/>
    </source>
</evidence>
<organism evidence="1 2">
    <name type="scientific">Vibrio splendidus</name>
    <dbReference type="NCBI Taxonomy" id="29497"/>
    <lineage>
        <taxon>Bacteria</taxon>
        <taxon>Pseudomonadati</taxon>
        <taxon>Pseudomonadota</taxon>
        <taxon>Gammaproteobacteria</taxon>
        <taxon>Vibrionales</taxon>
        <taxon>Vibrionaceae</taxon>
        <taxon>Vibrio</taxon>
    </lineage>
</organism>
<name>A0A7Y4FYJ3_VIBSP</name>
<gene>
    <name evidence="1" type="ORF">F0234_02360</name>
</gene>
<dbReference type="EMBL" id="VTXL01000001">
    <property type="protein sequence ID" value="NOJ11600.1"/>
    <property type="molecule type" value="Genomic_DNA"/>
</dbReference>
<proteinExistence type="predicted"/>
<dbReference type="InterPro" id="IPR012663">
    <property type="entry name" value="CHP02450_Tryp"/>
</dbReference>
<dbReference type="NCBIfam" id="TIGR02450">
    <property type="entry name" value="TIGR02450 family Trp-rich protein"/>
    <property type="match status" value="1"/>
</dbReference>
<dbReference type="RefSeq" id="WP_146457346.1">
    <property type="nucleotide sequence ID" value="NZ_CAWOYR010000213.1"/>
</dbReference>
<protein>
    <submittedName>
        <fullName evidence="1">TIGR02450 family Trp-rich protein</fullName>
    </submittedName>
</protein>
<comment type="caution">
    <text evidence="1">The sequence shown here is derived from an EMBL/GenBank/DDBJ whole genome shotgun (WGS) entry which is preliminary data.</text>
</comment>
<sequence>MNRINPTKLLRSKWTAVSPVKKEKHFMVTEVEFEEGEVIRCLIEAVMTKREEAINWRDLTDKEHWLPGWK</sequence>
<reference evidence="1 2" key="1">
    <citation type="submission" date="2019-09" db="EMBL/GenBank/DDBJ databases">
        <title>Draft genome sequencing and comparative genomics of hatchery-associated Vibrios.</title>
        <authorList>
            <person name="Kehlet-Delgado H."/>
            <person name="Mueller R.S."/>
        </authorList>
    </citation>
    <scope>NUCLEOTIDE SEQUENCE [LARGE SCALE GENOMIC DNA]</scope>
    <source>
        <strain evidence="1 2">99-70-13A3</strain>
    </source>
</reference>
<dbReference type="AlphaFoldDB" id="A0A7Y4FYJ3"/>
<dbReference type="Pfam" id="PF09493">
    <property type="entry name" value="DUF2389"/>
    <property type="match status" value="1"/>
</dbReference>
<accession>A0A7Y4FYJ3</accession>
<evidence type="ECO:0000313" key="1">
    <source>
        <dbReference type="EMBL" id="NOJ11600.1"/>
    </source>
</evidence>